<dbReference type="OrthoDB" id="9769739at2"/>
<dbReference type="PANTHER" id="PTHR11002:SF76">
    <property type="entry name" value="CARBONIC ANHYDRASE"/>
    <property type="match status" value="1"/>
</dbReference>
<dbReference type="CDD" id="cd00884">
    <property type="entry name" value="beta_CA_cladeB"/>
    <property type="match status" value="1"/>
</dbReference>
<evidence type="ECO:0000256" key="7">
    <source>
        <dbReference type="PIRSR" id="PIRSR601765-1"/>
    </source>
</evidence>
<dbReference type="AlphaFoldDB" id="A0A5R9EG62"/>
<dbReference type="GO" id="GO:0008270">
    <property type="term" value="F:zinc ion binding"/>
    <property type="evidence" value="ECO:0007669"/>
    <property type="project" value="UniProtKB-UniRule"/>
</dbReference>
<comment type="catalytic activity">
    <reaction evidence="6 8">
        <text>hydrogencarbonate + H(+) = CO2 + H2O</text>
        <dbReference type="Rhea" id="RHEA:10748"/>
        <dbReference type="ChEBI" id="CHEBI:15377"/>
        <dbReference type="ChEBI" id="CHEBI:15378"/>
        <dbReference type="ChEBI" id="CHEBI:16526"/>
        <dbReference type="ChEBI" id="CHEBI:17544"/>
        <dbReference type="EC" id="4.2.1.1"/>
    </reaction>
</comment>
<feature type="binding site" evidence="7">
    <location>
        <position position="100"/>
    </location>
    <ligand>
        <name>Zn(2+)</name>
        <dbReference type="ChEBI" id="CHEBI:29105"/>
    </ligand>
</feature>
<evidence type="ECO:0000256" key="2">
    <source>
        <dbReference type="ARBA" id="ARBA00012925"/>
    </source>
</evidence>
<dbReference type="InterPro" id="IPR001765">
    <property type="entry name" value="Carbonic_anhydrase"/>
</dbReference>
<dbReference type="SMART" id="SM00947">
    <property type="entry name" value="Pro_CA"/>
    <property type="match status" value="1"/>
</dbReference>
<comment type="function">
    <text evidence="8">Reversible hydration of carbon dioxide.</text>
</comment>
<feature type="binding site" evidence="7">
    <location>
        <position position="103"/>
    </location>
    <ligand>
        <name>Zn(2+)</name>
        <dbReference type="ChEBI" id="CHEBI:29105"/>
    </ligand>
</feature>
<dbReference type="SUPFAM" id="SSF53056">
    <property type="entry name" value="beta-carbonic anhydrase, cab"/>
    <property type="match status" value="1"/>
</dbReference>
<comment type="similarity">
    <text evidence="1 8">Belongs to the beta-class carbonic anhydrase family.</text>
</comment>
<reference evidence="9 10" key="1">
    <citation type="submission" date="2019-05" db="EMBL/GenBank/DDBJ databases">
        <title>The metagenome of a microbial culture collection derived from dairy environment covers the genomic content of the human microbiome.</title>
        <authorList>
            <person name="Roder T."/>
            <person name="Wuthrich D."/>
            <person name="Sattari Z."/>
            <person name="Von Ah U."/>
            <person name="Bar C."/>
            <person name="Ronchi F."/>
            <person name="Macpherson A.J."/>
            <person name="Ganal-Vonarburg S.C."/>
            <person name="Bruggmann R."/>
            <person name="Vergeres G."/>
        </authorList>
    </citation>
    <scope>NUCLEOTIDE SEQUENCE [LARGE SCALE GENOMIC DNA]</scope>
    <source>
        <strain evidence="9 10">FAM 24227</strain>
    </source>
</reference>
<protein>
    <recommendedName>
        <fullName evidence="2 8">Carbonic anhydrase</fullName>
        <ecNumber evidence="2 8">4.2.1.1</ecNumber>
    </recommendedName>
    <alternativeName>
        <fullName evidence="8">Carbonate dehydratase</fullName>
    </alternativeName>
</protein>
<dbReference type="InterPro" id="IPR015892">
    <property type="entry name" value="Carbonic_anhydrase_CS"/>
</dbReference>
<keyword evidence="4 7" id="KW-0862">Zinc</keyword>
<dbReference type="GO" id="GO:0004089">
    <property type="term" value="F:carbonate dehydratase activity"/>
    <property type="evidence" value="ECO:0007669"/>
    <property type="project" value="UniProtKB-UniRule"/>
</dbReference>
<comment type="caution">
    <text evidence="9">The sequence shown here is derived from an EMBL/GenBank/DDBJ whole genome shotgun (WGS) entry which is preliminary data.</text>
</comment>
<proteinExistence type="inferred from homology"/>
<dbReference type="InterPro" id="IPR036874">
    <property type="entry name" value="Carbonic_anhydrase_sf"/>
</dbReference>
<keyword evidence="3 7" id="KW-0479">Metal-binding</keyword>
<name>A0A5R9EG62_9LACT</name>
<dbReference type="EC" id="4.2.1.1" evidence="2 8"/>
<dbReference type="Proteomes" id="UP000306420">
    <property type="component" value="Unassembled WGS sequence"/>
</dbReference>
<dbReference type="PROSITE" id="PS00705">
    <property type="entry name" value="PROK_CO2_ANHYDRASE_2"/>
    <property type="match status" value="1"/>
</dbReference>
<dbReference type="PANTHER" id="PTHR11002">
    <property type="entry name" value="CARBONIC ANHYDRASE"/>
    <property type="match status" value="1"/>
</dbReference>
<gene>
    <name evidence="9" type="ORF">FEZ33_00600</name>
</gene>
<evidence type="ECO:0000256" key="1">
    <source>
        <dbReference type="ARBA" id="ARBA00006217"/>
    </source>
</evidence>
<dbReference type="Gene3D" id="3.40.1050.10">
    <property type="entry name" value="Carbonic anhydrase"/>
    <property type="match status" value="1"/>
</dbReference>
<comment type="cofactor">
    <cofactor evidence="7">
        <name>Zn(2+)</name>
        <dbReference type="ChEBI" id="CHEBI:29105"/>
    </cofactor>
    <text evidence="7">Binds 1 zinc ion per subunit.</text>
</comment>
<keyword evidence="5 8" id="KW-0456">Lyase</keyword>
<evidence type="ECO:0000256" key="4">
    <source>
        <dbReference type="ARBA" id="ARBA00022833"/>
    </source>
</evidence>
<dbReference type="InterPro" id="IPR045066">
    <property type="entry name" value="Beta_CA_cladeB"/>
</dbReference>
<dbReference type="Pfam" id="PF00484">
    <property type="entry name" value="Pro_CA"/>
    <property type="match status" value="1"/>
</dbReference>
<dbReference type="PROSITE" id="PS00704">
    <property type="entry name" value="PROK_CO2_ANHYDRASE_1"/>
    <property type="match status" value="1"/>
</dbReference>
<evidence type="ECO:0000313" key="10">
    <source>
        <dbReference type="Proteomes" id="UP000306420"/>
    </source>
</evidence>
<dbReference type="GO" id="GO:0015976">
    <property type="term" value="P:carbon utilization"/>
    <property type="evidence" value="ECO:0007669"/>
    <property type="project" value="InterPro"/>
</dbReference>
<dbReference type="RefSeq" id="WP_138403437.1">
    <property type="nucleotide sequence ID" value="NZ_VBSP01000001.1"/>
</dbReference>
<evidence type="ECO:0000313" key="9">
    <source>
        <dbReference type="EMBL" id="TLQ49515.1"/>
    </source>
</evidence>
<evidence type="ECO:0000256" key="5">
    <source>
        <dbReference type="ARBA" id="ARBA00023239"/>
    </source>
</evidence>
<dbReference type="EMBL" id="VBSP01000001">
    <property type="protein sequence ID" value="TLQ49515.1"/>
    <property type="molecule type" value="Genomic_DNA"/>
</dbReference>
<evidence type="ECO:0000256" key="8">
    <source>
        <dbReference type="RuleBase" id="RU003956"/>
    </source>
</evidence>
<accession>A0A5R9EG62</accession>
<evidence type="ECO:0000256" key="3">
    <source>
        <dbReference type="ARBA" id="ARBA00022723"/>
    </source>
</evidence>
<organism evidence="9 10">
    <name type="scientific">Ruoffia tabacinasalis</name>
    <dbReference type="NCBI Taxonomy" id="87458"/>
    <lineage>
        <taxon>Bacteria</taxon>
        <taxon>Bacillati</taxon>
        <taxon>Bacillota</taxon>
        <taxon>Bacilli</taxon>
        <taxon>Lactobacillales</taxon>
        <taxon>Aerococcaceae</taxon>
        <taxon>Ruoffia</taxon>
    </lineage>
</organism>
<feature type="binding site" evidence="7">
    <location>
        <position position="41"/>
    </location>
    <ligand>
        <name>Zn(2+)</name>
        <dbReference type="ChEBI" id="CHEBI:29105"/>
    </ligand>
</feature>
<feature type="binding site" evidence="7">
    <location>
        <position position="39"/>
    </location>
    <ligand>
        <name>Zn(2+)</name>
        <dbReference type="ChEBI" id="CHEBI:29105"/>
    </ligand>
</feature>
<evidence type="ECO:0000256" key="6">
    <source>
        <dbReference type="ARBA" id="ARBA00048348"/>
    </source>
</evidence>
<sequence>MKNLYKALKQFKKQDYKENKDLYESLSEIQTPHTLFVGCSDSRVSPERLLQAYPGEIFHIRNIANIVPPAGQSVKYASTTSAIEYAVEVLNVKNIIICGHSNCGGCAASINPPENIEELPYTSIWISQLESLRQQVSKELPDEDMTVKANRLEKLNVIQQLSNLMTYENIRDRVEKNQITLNGWHYSIGDGVISIFNEEENEFIEL</sequence>